<accession>A0A0M6ZI14</accession>
<reference evidence="2" key="1">
    <citation type="submission" date="2015-07" db="EMBL/GenBank/DDBJ databases">
        <authorList>
            <person name="Rodrigo-Torres Lidia"/>
            <person name="Arahal R.David."/>
        </authorList>
    </citation>
    <scope>NUCLEOTIDE SEQUENCE [LARGE SCALE GENOMIC DNA]</scope>
    <source>
        <strain evidence="2">CECT 5096</strain>
    </source>
</reference>
<dbReference type="EMBL" id="CXWC01000012">
    <property type="protein sequence ID" value="CTQ75403.1"/>
    <property type="molecule type" value="Genomic_DNA"/>
</dbReference>
<evidence type="ECO:0000313" key="2">
    <source>
        <dbReference type="Proteomes" id="UP000049983"/>
    </source>
</evidence>
<dbReference type="Proteomes" id="UP000049983">
    <property type="component" value="Unassembled WGS sequence"/>
</dbReference>
<dbReference type="AlphaFoldDB" id="A0A0M6ZI14"/>
<name>A0A0M6ZI14_9HYPH</name>
<keyword evidence="2" id="KW-1185">Reference proteome</keyword>
<evidence type="ECO:0000313" key="1">
    <source>
        <dbReference type="EMBL" id="CTQ75403.1"/>
    </source>
</evidence>
<gene>
    <name evidence="1" type="ORF">LA5096_04361</name>
</gene>
<organism evidence="1 2">
    <name type="scientific">Roseibium album</name>
    <dbReference type="NCBI Taxonomy" id="311410"/>
    <lineage>
        <taxon>Bacteria</taxon>
        <taxon>Pseudomonadati</taxon>
        <taxon>Pseudomonadota</taxon>
        <taxon>Alphaproteobacteria</taxon>
        <taxon>Hyphomicrobiales</taxon>
        <taxon>Stappiaceae</taxon>
        <taxon>Roseibium</taxon>
    </lineage>
</organism>
<proteinExistence type="predicted"/>
<protein>
    <submittedName>
        <fullName evidence="1">Uncharacterized protein</fullName>
    </submittedName>
</protein>
<sequence length="98" mass="10738">MDSWISSCGATRSEELAVLVNKLPITMAITTRTVLLGISPNATYLRFDASWVLATYTGNVTNVIRLSSYYENMIAVFRVNGGAFVTIPDAFYPSTLHA</sequence>